<dbReference type="Proteomes" id="UP001358586">
    <property type="component" value="Chromosome 10"/>
</dbReference>
<protein>
    <recommendedName>
        <fullName evidence="3">Reverse transcriptase</fullName>
    </recommendedName>
</protein>
<comment type="caution">
    <text evidence="1">The sequence shown here is derived from an EMBL/GenBank/DDBJ whole genome shotgun (WGS) entry which is preliminary data.</text>
</comment>
<keyword evidence="2" id="KW-1185">Reference proteome</keyword>
<reference evidence="1 2" key="1">
    <citation type="submission" date="2023-03" db="EMBL/GenBank/DDBJ databases">
        <title>WGS of Gossypium arboreum.</title>
        <authorList>
            <person name="Yu D."/>
        </authorList>
    </citation>
    <scope>NUCLEOTIDE SEQUENCE [LARGE SCALE GENOMIC DNA]</scope>
    <source>
        <tissue evidence="1">Leaf</tissue>
    </source>
</reference>
<organism evidence="1 2">
    <name type="scientific">Gossypium arboreum</name>
    <name type="common">Tree cotton</name>
    <name type="synonym">Gossypium nanking</name>
    <dbReference type="NCBI Taxonomy" id="29729"/>
    <lineage>
        <taxon>Eukaryota</taxon>
        <taxon>Viridiplantae</taxon>
        <taxon>Streptophyta</taxon>
        <taxon>Embryophyta</taxon>
        <taxon>Tracheophyta</taxon>
        <taxon>Spermatophyta</taxon>
        <taxon>Magnoliopsida</taxon>
        <taxon>eudicotyledons</taxon>
        <taxon>Gunneridae</taxon>
        <taxon>Pentapetalae</taxon>
        <taxon>rosids</taxon>
        <taxon>malvids</taxon>
        <taxon>Malvales</taxon>
        <taxon>Malvaceae</taxon>
        <taxon>Malvoideae</taxon>
        <taxon>Gossypium</taxon>
    </lineage>
</organism>
<gene>
    <name evidence="1" type="ORF">PVK06_035595</name>
</gene>
<accession>A0ABR0NI60</accession>
<evidence type="ECO:0000313" key="1">
    <source>
        <dbReference type="EMBL" id="KAK5794372.1"/>
    </source>
</evidence>
<dbReference type="EMBL" id="JARKNE010000010">
    <property type="protein sequence ID" value="KAK5794372.1"/>
    <property type="molecule type" value="Genomic_DNA"/>
</dbReference>
<name>A0ABR0NI60_GOSAR</name>
<proteinExistence type="predicted"/>
<evidence type="ECO:0000313" key="2">
    <source>
        <dbReference type="Proteomes" id="UP001358586"/>
    </source>
</evidence>
<sequence length="152" mass="17683">MIHDNFFIAHELLRYIQSSKNGSNKGFVIKLDMSKAYNCVEWDFLEKVMIRRGFSASWVTLVIRCLQSVKYVVKCNTSFMDVIIFERGLWQVFLVHRGTLDVMISRMMSFWWAKKNKDSGLAIMVWDSLCTLKGVGGIGFRDLRLFNIVLLV</sequence>
<evidence type="ECO:0008006" key="3">
    <source>
        <dbReference type="Google" id="ProtNLM"/>
    </source>
</evidence>